<evidence type="ECO:0000256" key="4">
    <source>
        <dbReference type="ARBA" id="ARBA00022692"/>
    </source>
</evidence>
<dbReference type="InterPro" id="IPR010290">
    <property type="entry name" value="TM_effector"/>
</dbReference>
<protein>
    <recommendedName>
        <fullName evidence="10">MFS transporter</fullName>
    </recommendedName>
</protein>
<evidence type="ECO:0000256" key="5">
    <source>
        <dbReference type="ARBA" id="ARBA00022989"/>
    </source>
</evidence>
<keyword evidence="5 7" id="KW-1133">Transmembrane helix</keyword>
<feature type="transmembrane region" description="Helical" evidence="7">
    <location>
        <begin position="291"/>
        <end position="309"/>
    </location>
</feature>
<evidence type="ECO:0000256" key="1">
    <source>
        <dbReference type="ARBA" id="ARBA00004651"/>
    </source>
</evidence>
<dbReference type="AlphaFoldDB" id="A0AA87LWR4"/>
<dbReference type="PANTHER" id="PTHR43266:SF2">
    <property type="entry name" value="MAJOR FACILITATOR SUPERFAMILY (MFS) PROFILE DOMAIN-CONTAINING PROTEIN"/>
    <property type="match status" value="1"/>
</dbReference>
<feature type="transmembrane region" description="Helical" evidence="7">
    <location>
        <begin position="261"/>
        <end position="284"/>
    </location>
</feature>
<evidence type="ECO:0000256" key="7">
    <source>
        <dbReference type="SAM" id="Phobius"/>
    </source>
</evidence>
<feature type="transmembrane region" description="Helical" evidence="7">
    <location>
        <begin position="227"/>
        <end position="249"/>
    </location>
</feature>
<keyword evidence="3" id="KW-1003">Cell membrane</keyword>
<dbReference type="InterPro" id="IPR036259">
    <property type="entry name" value="MFS_trans_sf"/>
</dbReference>
<feature type="transmembrane region" description="Helical" evidence="7">
    <location>
        <begin position="12"/>
        <end position="37"/>
    </location>
</feature>
<name>A0AA87LWR4_9BACL</name>
<dbReference type="SUPFAM" id="SSF103473">
    <property type="entry name" value="MFS general substrate transporter"/>
    <property type="match status" value="1"/>
</dbReference>
<feature type="transmembrane region" description="Helical" evidence="7">
    <location>
        <begin position="76"/>
        <end position="95"/>
    </location>
</feature>
<comment type="caution">
    <text evidence="8">The sequence shown here is derived from an EMBL/GenBank/DDBJ whole genome shotgun (WGS) entry which is preliminary data.</text>
</comment>
<dbReference type="Proteomes" id="UP000004725">
    <property type="component" value="Unassembled WGS sequence"/>
</dbReference>
<accession>A0AA87LWR4</accession>
<feature type="transmembrane region" description="Helical" evidence="7">
    <location>
        <begin position="101"/>
        <end position="121"/>
    </location>
</feature>
<feature type="transmembrane region" description="Helical" evidence="7">
    <location>
        <begin position="349"/>
        <end position="371"/>
    </location>
</feature>
<dbReference type="GO" id="GO:0005886">
    <property type="term" value="C:plasma membrane"/>
    <property type="evidence" value="ECO:0007669"/>
    <property type="project" value="UniProtKB-SubCell"/>
</dbReference>
<feature type="transmembrane region" description="Helical" evidence="7">
    <location>
        <begin position="43"/>
        <end position="64"/>
    </location>
</feature>
<feature type="transmembrane region" description="Helical" evidence="7">
    <location>
        <begin position="377"/>
        <end position="397"/>
    </location>
</feature>
<dbReference type="PRINTS" id="PR01988">
    <property type="entry name" value="EXPORTERBACE"/>
</dbReference>
<evidence type="ECO:0008006" key="10">
    <source>
        <dbReference type="Google" id="ProtNLM"/>
    </source>
</evidence>
<comment type="subcellular location">
    <subcellularLocation>
        <location evidence="1">Cell membrane</location>
        <topology evidence="1">Multi-pass membrane protein</topology>
    </subcellularLocation>
</comment>
<feature type="transmembrane region" description="Helical" evidence="7">
    <location>
        <begin position="315"/>
        <end position="337"/>
    </location>
</feature>
<dbReference type="InterPro" id="IPR022324">
    <property type="entry name" value="Bacilysin_exporter_BacE_put"/>
</dbReference>
<organism evidence="8 9">
    <name type="scientific">Planococcus antarcticus DSM 14505</name>
    <dbReference type="NCBI Taxonomy" id="1185653"/>
    <lineage>
        <taxon>Bacteria</taxon>
        <taxon>Bacillati</taxon>
        <taxon>Bacillota</taxon>
        <taxon>Bacilli</taxon>
        <taxon>Bacillales</taxon>
        <taxon>Caryophanaceae</taxon>
        <taxon>Planococcus</taxon>
    </lineage>
</organism>
<evidence type="ECO:0000313" key="8">
    <source>
        <dbReference type="EMBL" id="EIM08430.1"/>
    </source>
</evidence>
<evidence type="ECO:0000256" key="3">
    <source>
        <dbReference type="ARBA" id="ARBA00022475"/>
    </source>
</evidence>
<sequence length="414" mass="46199">MYRNVLKNKSVLYYLAGAGISQLGNVLAGLAFLFISYDLTQSASLTTVIAISQAVPYLLFGLIGGAVADRINKKRLLVWIDVIRVPIILSLVVLYQLENLAFWHLLVVSFVIQSLGCFYNPAYRAVLPLVTPIVDRTTVNSLLDTVTRGVQVLTPVFSIVLLSSGNTIHFYSIDALTYIFSAFFILKIHWVEPIHEENATDESNHGVFQSIVSFFQWVKGEGTIKNLFSATFLMVFFNTWVWQVGLLLLLLQNYPSQGEEFYSLLLGWYGIGVILINVIIPFFWKNLTFTLYLSGSIVWGIGIFVLGFATNLPFYFLGVLIAAVGLPISSLARVYLIQTLVPAQKLGRAFSFNAVILYGSNVISLVLFGALAAFIEISYLFVFCGSMMIVCAVFYLIRISLTEKARRKSVEAFK</sequence>
<dbReference type="Pfam" id="PF05977">
    <property type="entry name" value="MFS_3"/>
    <property type="match status" value="1"/>
</dbReference>
<evidence type="ECO:0000256" key="6">
    <source>
        <dbReference type="ARBA" id="ARBA00023136"/>
    </source>
</evidence>
<dbReference type="Gene3D" id="1.20.1250.20">
    <property type="entry name" value="MFS general substrate transporter like domains"/>
    <property type="match status" value="1"/>
</dbReference>
<keyword evidence="2" id="KW-0813">Transport</keyword>
<proteinExistence type="predicted"/>
<keyword evidence="6 7" id="KW-0472">Membrane</keyword>
<gene>
    <name evidence="8" type="ORF">A1A1_00898</name>
</gene>
<evidence type="ECO:0000313" key="9">
    <source>
        <dbReference type="Proteomes" id="UP000004725"/>
    </source>
</evidence>
<dbReference type="PANTHER" id="PTHR43266">
    <property type="entry name" value="MACROLIDE-EFFLUX PROTEIN"/>
    <property type="match status" value="1"/>
</dbReference>
<reference evidence="8 9" key="1">
    <citation type="journal article" date="2012" name="J. Bacteriol.">
        <title>Genome Sequence of the Antarctic Psychrophile Bacterium Planococcus antarcticus DSM 14505.</title>
        <authorList>
            <person name="Margolles A."/>
            <person name="Gueimonde M."/>
            <person name="Sanchez B."/>
        </authorList>
    </citation>
    <scope>NUCLEOTIDE SEQUENCE [LARGE SCALE GENOMIC DNA]</scope>
    <source>
        <strain evidence="8 9">DSM 14505</strain>
    </source>
</reference>
<evidence type="ECO:0000256" key="2">
    <source>
        <dbReference type="ARBA" id="ARBA00022448"/>
    </source>
</evidence>
<dbReference type="CDD" id="cd06173">
    <property type="entry name" value="MFS_MefA_like"/>
    <property type="match status" value="1"/>
</dbReference>
<keyword evidence="4 7" id="KW-0812">Transmembrane</keyword>
<dbReference type="EMBL" id="AJYB01000003">
    <property type="protein sequence ID" value="EIM08430.1"/>
    <property type="molecule type" value="Genomic_DNA"/>
</dbReference>